<keyword evidence="10 16" id="KW-0106">Calcium</keyword>
<dbReference type="CDD" id="cd00541">
    <property type="entry name" value="OMPLA"/>
    <property type="match status" value="1"/>
</dbReference>
<gene>
    <name evidence="18" type="ORF">JI739_02140</name>
</gene>
<evidence type="ECO:0000313" key="18">
    <source>
        <dbReference type="EMBL" id="MBL0419138.1"/>
    </source>
</evidence>
<comment type="cofactor">
    <cofactor evidence="17">
        <name>Ca(2+)</name>
        <dbReference type="ChEBI" id="CHEBI:29108"/>
    </cofactor>
    <text evidence="17">Binds 1 Ca(2+) ion per monomer. In the dimeric form the Ca(2+) is bound by different amino acids with binding of each Ca(2+) shared with ligands coming from each monomer. The Ca(2+) ion may have a role in catalysis.</text>
</comment>
<keyword evidence="13" id="KW-0472">Membrane</keyword>
<comment type="subcellular location">
    <subcellularLocation>
        <location evidence="17">Cell outer membrane</location>
        <topology evidence="17">Multi-pass membrane protein</topology>
    </subcellularLocation>
    <text evidence="17">One of the very few enzymes located there.</text>
</comment>
<evidence type="ECO:0000256" key="9">
    <source>
        <dbReference type="ARBA" id="ARBA00022801"/>
    </source>
</evidence>
<dbReference type="EC" id="3.1.1.4" evidence="17"/>
<comment type="subunit">
    <text evidence="4 17">Homodimer; dimerization is reversible, and the dimeric form is the active one.</text>
</comment>
<evidence type="ECO:0000313" key="19">
    <source>
        <dbReference type="Proteomes" id="UP000613011"/>
    </source>
</evidence>
<dbReference type="GO" id="GO:0009279">
    <property type="term" value="C:cell outer membrane"/>
    <property type="evidence" value="ECO:0007669"/>
    <property type="project" value="UniProtKB-SubCell"/>
</dbReference>
<keyword evidence="5" id="KW-1134">Transmembrane beta strand</keyword>
<comment type="catalytic activity">
    <reaction evidence="2 17">
        <text>a 1,2-diacyl-sn-glycero-3-phosphocholine + H2O = a 1-acyl-sn-glycero-3-phosphocholine + a fatty acid + H(+)</text>
        <dbReference type="Rhea" id="RHEA:15801"/>
        <dbReference type="ChEBI" id="CHEBI:15377"/>
        <dbReference type="ChEBI" id="CHEBI:15378"/>
        <dbReference type="ChEBI" id="CHEBI:28868"/>
        <dbReference type="ChEBI" id="CHEBI:57643"/>
        <dbReference type="ChEBI" id="CHEBI:58168"/>
        <dbReference type="EC" id="3.1.1.4"/>
    </reaction>
</comment>
<evidence type="ECO:0000256" key="17">
    <source>
        <dbReference type="RuleBase" id="RU366027"/>
    </source>
</evidence>
<sequence length="361" mass="40198">MVVNRKNPSHAPRSFSNPLLCLAPLALLLGGTVSAQTAAECSALASDARLACYDRLFPPTYVGPTGQAELTVPPRPDPGELPAPGRASAVFQNTWELASSAKRGTFALRTYRPNYALAGTWTSDINESPSSPTRAPLADARELKAVEAKFQVSLRAKVVEGLVFPNADLWFAYTQRSMWQVWNPRESSPFRSTDYQPEAIYVLPVTGRLGRLPGDVKWEMVQLGVAHQSNGQSEPYSRSWNRAYASTSFTRGDFGLTATFDRRFREDLGDDDNPDLTRHIGNTELRGTWVPGVAATSLTWRTHPKALDKGSLQLDWSYPIDRKHPQGLRWFVQVFSGYGETLLDYNHHQNRIGFGLTLFRL</sequence>
<dbReference type="EMBL" id="JAEQNA010000001">
    <property type="protein sequence ID" value="MBL0419138.1"/>
    <property type="molecule type" value="Genomic_DNA"/>
</dbReference>
<dbReference type="SUPFAM" id="SSF56931">
    <property type="entry name" value="Outer membrane phospholipase A (OMPLA)"/>
    <property type="match status" value="1"/>
</dbReference>
<dbReference type="GO" id="GO:0016042">
    <property type="term" value="P:lipid catabolic process"/>
    <property type="evidence" value="ECO:0007669"/>
    <property type="project" value="UniProtKB-KW"/>
</dbReference>
<evidence type="ECO:0000256" key="10">
    <source>
        <dbReference type="ARBA" id="ARBA00022837"/>
    </source>
</evidence>
<evidence type="ECO:0000256" key="5">
    <source>
        <dbReference type="ARBA" id="ARBA00022452"/>
    </source>
</evidence>
<keyword evidence="7 16" id="KW-0479">Metal-binding</keyword>
<feature type="binding site" description="in dimeric form" evidence="16">
    <location>
        <position position="187"/>
    </location>
    <ligand>
        <name>Ca(2+)</name>
        <dbReference type="ChEBI" id="CHEBI:29108"/>
        <label>1</label>
    </ligand>
</feature>
<evidence type="ECO:0000256" key="8">
    <source>
        <dbReference type="ARBA" id="ARBA00022729"/>
    </source>
</evidence>
<evidence type="ECO:0000256" key="12">
    <source>
        <dbReference type="ARBA" id="ARBA00023098"/>
    </source>
</evidence>
<dbReference type="GO" id="GO:0046872">
    <property type="term" value="F:metal ion binding"/>
    <property type="evidence" value="ECO:0007669"/>
    <property type="project" value="UniProtKB-KW"/>
</dbReference>
<comment type="catalytic activity">
    <reaction evidence="1 17">
        <text>a 1,2-diacyl-sn-glycero-3-phosphocholine + H2O = a 2-acyl-sn-glycero-3-phosphocholine + a fatty acid + H(+)</text>
        <dbReference type="Rhea" id="RHEA:18689"/>
        <dbReference type="ChEBI" id="CHEBI:15377"/>
        <dbReference type="ChEBI" id="CHEBI:15378"/>
        <dbReference type="ChEBI" id="CHEBI:28868"/>
        <dbReference type="ChEBI" id="CHEBI:57643"/>
        <dbReference type="ChEBI" id="CHEBI:57875"/>
        <dbReference type="EC" id="3.1.1.32"/>
    </reaction>
</comment>
<evidence type="ECO:0000256" key="7">
    <source>
        <dbReference type="ARBA" id="ARBA00022723"/>
    </source>
</evidence>
<dbReference type="PANTHER" id="PTHR40457">
    <property type="entry name" value="PHOSPHOLIPASE A1"/>
    <property type="match status" value="1"/>
</dbReference>
<evidence type="ECO:0000256" key="6">
    <source>
        <dbReference type="ARBA" id="ARBA00022692"/>
    </source>
</evidence>
<feature type="chain" id="PRO_5038172752" description="Phospholipase A1" evidence="17">
    <location>
        <begin position="36"/>
        <end position="361"/>
    </location>
</feature>
<evidence type="ECO:0000256" key="4">
    <source>
        <dbReference type="ARBA" id="ARBA00011702"/>
    </source>
</evidence>
<evidence type="ECO:0000256" key="1">
    <source>
        <dbReference type="ARBA" id="ARBA00000111"/>
    </source>
</evidence>
<name>A0A937D4Q8_9BURK</name>
<comment type="similarity">
    <text evidence="3 17">Belongs to the phospholipase A1 family.</text>
</comment>
<dbReference type="InterPro" id="IPR003187">
    <property type="entry name" value="PLipase_A1"/>
</dbReference>
<evidence type="ECO:0000256" key="3">
    <source>
        <dbReference type="ARBA" id="ARBA00010525"/>
    </source>
</evidence>
<keyword evidence="9 17" id="KW-0378">Hydrolase</keyword>
<evidence type="ECO:0000256" key="13">
    <source>
        <dbReference type="ARBA" id="ARBA00023136"/>
    </source>
</evidence>
<keyword evidence="11 17" id="KW-0442">Lipid degradation</keyword>
<dbReference type="GO" id="GO:0004623">
    <property type="term" value="F:phospholipase A2 activity"/>
    <property type="evidence" value="ECO:0007669"/>
    <property type="project" value="UniProtKB-EC"/>
</dbReference>
<keyword evidence="12 17" id="KW-0443">Lipid metabolism</keyword>
<dbReference type="Pfam" id="PF02253">
    <property type="entry name" value="PLA1"/>
    <property type="match status" value="1"/>
</dbReference>
<evidence type="ECO:0000256" key="2">
    <source>
        <dbReference type="ARBA" id="ARBA00001604"/>
    </source>
</evidence>
<dbReference type="Gene3D" id="2.40.230.10">
    <property type="entry name" value="Phospholipase A1"/>
    <property type="match status" value="1"/>
</dbReference>
<dbReference type="GO" id="GO:0008970">
    <property type="term" value="F:phospholipase A1 activity"/>
    <property type="evidence" value="ECO:0007669"/>
    <property type="project" value="UniProtKB-EC"/>
</dbReference>
<feature type="binding site" description="in dimeric form" evidence="16">
    <location>
        <position position="237"/>
    </location>
    <ligand>
        <name>Ca(2+)</name>
        <dbReference type="ChEBI" id="CHEBI:29108"/>
        <label>1</label>
    </ligand>
</feature>
<dbReference type="InterPro" id="IPR036541">
    <property type="entry name" value="PLipase_A1_sf"/>
</dbReference>
<evidence type="ECO:0000256" key="15">
    <source>
        <dbReference type="PIRSR" id="PIRSR603187-1"/>
    </source>
</evidence>
<feature type="active site" description="Nucleophile" evidence="15">
    <location>
        <position position="229"/>
    </location>
</feature>
<organism evidence="18 19">
    <name type="scientific">Ramlibacter aurantiacus</name>
    <dbReference type="NCBI Taxonomy" id="2801330"/>
    <lineage>
        <taxon>Bacteria</taxon>
        <taxon>Pseudomonadati</taxon>
        <taxon>Pseudomonadota</taxon>
        <taxon>Betaproteobacteria</taxon>
        <taxon>Burkholderiales</taxon>
        <taxon>Comamonadaceae</taxon>
        <taxon>Ramlibacter</taxon>
    </lineage>
</organism>
<dbReference type="PANTHER" id="PTHR40457:SF1">
    <property type="entry name" value="PHOSPHOLIPASE A1"/>
    <property type="match status" value="1"/>
</dbReference>
<dbReference type="Proteomes" id="UP000613011">
    <property type="component" value="Unassembled WGS sequence"/>
</dbReference>
<feature type="active site" description="Proton acceptor" evidence="15">
    <location>
        <position position="227"/>
    </location>
</feature>
<reference evidence="18" key="1">
    <citation type="submission" date="2021-01" db="EMBL/GenBank/DDBJ databases">
        <title>Ramlibacter sp. strain AW1 16S ribosomal RNA gene Genome sequencing and assembly.</title>
        <authorList>
            <person name="Kang M."/>
        </authorList>
    </citation>
    <scope>NUCLEOTIDE SEQUENCE</scope>
    <source>
        <strain evidence="18">AW1</strain>
    </source>
</reference>
<evidence type="ECO:0000256" key="14">
    <source>
        <dbReference type="ARBA" id="ARBA00023237"/>
    </source>
</evidence>
<dbReference type="AlphaFoldDB" id="A0A937D4Q8"/>
<accession>A0A937D4Q8</accession>
<protein>
    <recommendedName>
        <fullName evidence="17">Phospholipase A1</fullName>
        <ecNumber evidence="17">3.1.1.32</ecNumber>
        <ecNumber evidence="17">3.1.1.4</ecNumber>
    </recommendedName>
    <alternativeName>
        <fullName evidence="17">Phosphatidylcholine 1-acylhydrolase</fullName>
    </alternativeName>
</protein>
<keyword evidence="8 17" id="KW-0732">Signal</keyword>
<keyword evidence="6" id="KW-0812">Transmembrane</keyword>
<dbReference type="EC" id="3.1.1.32" evidence="17"/>
<feature type="signal peptide" evidence="17">
    <location>
        <begin position="1"/>
        <end position="35"/>
    </location>
</feature>
<dbReference type="PRINTS" id="PR01486">
    <property type="entry name" value="PHPHLIPASEA1"/>
</dbReference>
<dbReference type="RefSeq" id="WP_201682190.1">
    <property type="nucleotide sequence ID" value="NZ_JAEQNA010000001.1"/>
</dbReference>
<proteinExistence type="inferred from homology"/>
<evidence type="ECO:0000256" key="11">
    <source>
        <dbReference type="ARBA" id="ARBA00022963"/>
    </source>
</evidence>
<comment type="caution">
    <text evidence="18">The sequence shown here is derived from an EMBL/GenBank/DDBJ whole genome shotgun (WGS) entry which is preliminary data.</text>
</comment>
<keyword evidence="19" id="KW-1185">Reference proteome</keyword>
<evidence type="ECO:0000256" key="16">
    <source>
        <dbReference type="PIRSR" id="PIRSR603187-2"/>
    </source>
</evidence>
<comment type="function">
    <text evidence="17">Hydrolysis of phosphatidylcholine with phospholipase A2 (EC 3.1.1.4) and phospholipase A1 (EC 3.1.1.32) activities.</text>
</comment>
<keyword evidence="14 17" id="KW-0998">Cell outer membrane</keyword>
<feature type="binding site" description="in dimeric form" evidence="16">
    <location>
        <position position="272"/>
    </location>
    <ligand>
        <name>Ca(2+)</name>
        <dbReference type="ChEBI" id="CHEBI:29108"/>
        <label>1</label>
    </ligand>
</feature>